<protein>
    <submittedName>
        <fullName evidence="3">CPBP family intramembrane metalloprotease</fullName>
    </submittedName>
</protein>
<keyword evidence="3" id="KW-0645">Protease</keyword>
<dbReference type="GO" id="GO:0004175">
    <property type="term" value="F:endopeptidase activity"/>
    <property type="evidence" value="ECO:0007669"/>
    <property type="project" value="UniProtKB-ARBA"/>
</dbReference>
<dbReference type="Proteomes" id="UP000886886">
    <property type="component" value="Unassembled WGS sequence"/>
</dbReference>
<organism evidence="3 4">
    <name type="scientific">Candidatus Limivivens merdigallinarum</name>
    <dbReference type="NCBI Taxonomy" id="2840859"/>
    <lineage>
        <taxon>Bacteria</taxon>
        <taxon>Bacillati</taxon>
        <taxon>Bacillota</taxon>
        <taxon>Clostridia</taxon>
        <taxon>Lachnospirales</taxon>
        <taxon>Lachnospiraceae</taxon>
        <taxon>Lachnospiraceae incertae sedis</taxon>
        <taxon>Candidatus Limivivens</taxon>
    </lineage>
</organism>
<feature type="transmembrane region" description="Helical" evidence="1">
    <location>
        <begin position="277"/>
        <end position="294"/>
    </location>
</feature>
<feature type="domain" description="CAAX prenyl protease 2/Lysostaphin resistance protein A-like" evidence="2">
    <location>
        <begin position="122"/>
        <end position="204"/>
    </location>
</feature>
<feature type="transmembrane region" description="Helical" evidence="1">
    <location>
        <begin position="122"/>
        <end position="138"/>
    </location>
</feature>
<reference evidence="3" key="2">
    <citation type="journal article" date="2021" name="PeerJ">
        <title>Extensive microbial diversity within the chicken gut microbiome revealed by metagenomics and culture.</title>
        <authorList>
            <person name="Gilroy R."/>
            <person name="Ravi A."/>
            <person name="Getino M."/>
            <person name="Pursley I."/>
            <person name="Horton D.L."/>
            <person name="Alikhan N.F."/>
            <person name="Baker D."/>
            <person name="Gharbi K."/>
            <person name="Hall N."/>
            <person name="Watson M."/>
            <person name="Adriaenssens E.M."/>
            <person name="Foster-Nyarko E."/>
            <person name="Jarju S."/>
            <person name="Secka A."/>
            <person name="Antonio M."/>
            <person name="Oren A."/>
            <person name="Chaudhuri R.R."/>
            <person name="La Ragione R."/>
            <person name="Hildebrand F."/>
            <person name="Pallen M.J."/>
        </authorList>
    </citation>
    <scope>NUCLEOTIDE SEQUENCE</scope>
    <source>
        <strain evidence="3">ChiSjej3B21-11622</strain>
    </source>
</reference>
<proteinExistence type="predicted"/>
<dbReference type="GO" id="GO:0008237">
    <property type="term" value="F:metallopeptidase activity"/>
    <property type="evidence" value="ECO:0007669"/>
    <property type="project" value="UniProtKB-KW"/>
</dbReference>
<dbReference type="PANTHER" id="PTHR36435">
    <property type="entry name" value="SLR1288 PROTEIN"/>
    <property type="match status" value="1"/>
</dbReference>
<accession>A0A9D1D0L2</accession>
<feature type="transmembrane region" description="Helical" evidence="1">
    <location>
        <begin position="82"/>
        <end position="102"/>
    </location>
</feature>
<keyword evidence="1" id="KW-1133">Transmembrane helix</keyword>
<dbReference type="AlphaFoldDB" id="A0A9D1D0L2"/>
<keyword evidence="3" id="KW-0482">Metalloprotease</keyword>
<dbReference type="GO" id="GO:0080120">
    <property type="term" value="P:CAAX-box protein maturation"/>
    <property type="evidence" value="ECO:0007669"/>
    <property type="project" value="UniProtKB-ARBA"/>
</dbReference>
<sequence length="298" mass="32763">MTTENRQVRKINRLFLLQIVFIILVSLLGGRFLSELPARGSLLASQLIYAFLPFLFVILYYRNMEFGIPLGKFRISTLLMTLLFTVLLLPVISALNAFSMIFVENYVVEMQTGLESVSMAEALFAVAFVPAFLEELVYRGIFFGCYRKLGIVKGAILVGIVFGVLHMNFNQFAYAFFIGIAFCFLMEATGNIIYCMIAHFFINGWSTVLSSLGGGAEALGTAAAALTREDMVNAFCVYAVIGAVTGTLAVCVLVWIADHNGTLNDMKGNLRGEKGGITLPFILAVVIGVAFMVLREFL</sequence>
<feature type="transmembrane region" description="Helical" evidence="1">
    <location>
        <begin position="235"/>
        <end position="257"/>
    </location>
</feature>
<dbReference type="InterPro" id="IPR003675">
    <property type="entry name" value="Rce1/LyrA-like_dom"/>
</dbReference>
<feature type="transmembrane region" description="Helical" evidence="1">
    <location>
        <begin position="14"/>
        <end position="34"/>
    </location>
</feature>
<keyword evidence="1" id="KW-0472">Membrane</keyword>
<dbReference type="EMBL" id="DVFT01000051">
    <property type="protein sequence ID" value="HIQ95643.1"/>
    <property type="molecule type" value="Genomic_DNA"/>
</dbReference>
<evidence type="ECO:0000313" key="3">
    <source>
        <dbReference type="EMBL" id="HIQ95643.1"/>
    </source>
</evidence>
<feature type="transmembrane region" description="Helical" evidence="1">
    <location>
        <begin position="150"/>
        <end position="169"/>
    </location>
</feature>
<gene>
    <name evidence="3" type="ORF">IAB26_03675</name>
</gene>
<evidence type="ECO:0000256" key="1">
    <source>
        <dbReference type="SAM" id="Phobius"/>
    </source>
</evidence>
<evidence type="ECO:0000313" key="4">
    <source>
        <dbReference type="Proteomes" id="UP000886886"/>
    </source>
</evidence>
<keyword evidence="3" id="KW-0378">Hydrolase</keyword>
<dbReference type="InterPro" id="IPR052710">
    <property type="entry name" value="CAAX_protease"/>
</dbReference>
<evidence type="ECO:0000259" key="2">
    <source>
        <dbReference type="Pfam" id="PF02517"/>
    </source>
</evidence>
<dbReference type="PANTHER" id="PTHR36435:SF1">
    <property type="entry name" value="CAAX AMINO TERMINAL PROTEASE FAMILY PROTEIN"/>
    <property type="match status" value="1"/>
</dbReference>
<dbReference type="Pfam" id="PF02517">
    <property type="entry name" value="Rce1-like"/>
    <property type="match status" value="1"/>
</dbReference>
<feature type="transmembrane region" description="Helical" evidence="1">
    <location>
        <begin position="175"/>
        <end position="202"/>
    </location>
</feature>
<keyword evidence="1" id="KW-0812">Transmembrane</keyword>
<feature type="transmembrane region" description="Helical" evidence="1">
    <location>
        <begin position="40"/>
        <end position="61"/>
    </location>
</feature>
<reference evidence="3" key="1">
    <citation type="submission" date="2020-10" db="EMBL/GenBank/DDBJ databases">
        <authorList>
            <person name="Gilroy R."/>
        </authorList>
    </citation>
    <scope>NUCLEOTIDE SEQUENCE</scope>
    <source>
        <strain evidence="3">ChiSjej3B21-11622</strain>
    </source>
</reference>
<name>A0A9D1D0L2_9FIRM</name>
<comment type="caution">
    <text evidence="3">The sequence shown here is derived from an EMBL/GenBank/DDBJ whole genome shotgun (WGS) entry which is preliminary data.</text>
</comment>